<sequence>MAKRLSQLEYRRGKLTQTIIAPNQRDRNLANIQSLLAQLVFDEKKKRLAHIENSIAEELLGHEDMILGEYELLEREGSAFDFGSLKARYIGIDCEDDVLASDLYLSSTSDSESDNETNDVVDDYTFGQRGIKRREDKPGLLGRFRRHKKHKRHKDSGDNDVCNLEKSEVESDEVDTCLIDKGKIEYSDADSENYDSDSYVRDDLDNSITRESSTSETDDNLGDSSDIKRFTCDLWPNPFETLNANVSLDVYGWNDHVSTYHTDQSETDFLDILVNEDENNFTDYSDLDYSDDDDISESSSDEETEKVSTAGLKLPPIPRRMKVLASLWVILLKYRTVRDASRDLSSCCSLYCWRDWPLRKILSAMDEYAVL</sequence>
<gene>
    <name evidence="2" type="ORF">CHS0354_041382</name>
</gene>
<dbReference type="EMBL" id="JAEAOA010002346">
    <property type="protein sequence ID" value="KAK3606441.1"/>
    <property type="molecule type" value="Genomic_DNA"/>
</dbReference>
<protein>
    <submittedName>
        <fullName evidence="2">Uncharacterized protein</fullName>
    </submittedName>
</protein>
<dbReference type="Proteomes" id="UP001195483">
    <property type="component" value="Unassembled WGS sequence"/>
</dbReference>
<reference evidence="2" key="2">
    <citation type="journal article" date="2021" name="Genome Biol. Evol.">
        <title>Developing a high-quality reference genome for a parasitic bivalve with doubly uniparental inheritance (Bivalvia: Unionida).</title>
        <authorList>
            <person name="Smith C.H."/>
        </authorList>
    </citation>
    <scope>NUCLEOTIDE SEQUENCE</scope>
    <source>
        <strain evidence="2">CHS0354</strain>
        <tissue evidence="2">Mantle</tissue>
    </source>
</reference>
<accession>A0AAE0T9X0</accession>
<name>A0AAE0T9X0_9BIVA</name>
<organism evidence="2 3">
    <name type="scientific">Potamilus streckersoni</name>
    <dbReference type="NCBI Taxonomy" id="2493646"/>
    <lineage>
        <taxon>Eukaryota</taxon>
        <taxon>Metazoa</taxon>
        <taxon>Spiralia</taxon>
        <taxon>Lophotrochozoa</taxon>
        <taxon>Mollusca</taxon>
        <taxon>Bivalvia</taxon>
        <taxon>Autobranchia</taxon>
        <taxon>Heteroconchia</taxon>
        <taxon>Palaeoheterodonta</taxon>
        <taxon>Unionida</taxon>
        <taxon>Unionoidea</taxon>
        <taxon>Unionidae</taxon>
        <taxon>Ambleminae</taxon>
        <taxon>Lampsilini</taxon>
        <taxon>Potamilus</taxon>
    </lineage>
</organism>
<feature type="compositionally biased region" description="Polar residues" evidence="1">
    <location>
        <begin position="206"/>
        <end position="215"/>
    </location>
</feature>
<dbReference type="AlphaFoldDB" id="A0AAE0T9X0"/>
<proteinExistence type="predicted"/>
<reference evidence="2" key="3">
    <citation type="submission" date="2023-05" db="EMBL/GenBank/DDBJ databases">
        <authorList>
            <person name="Smith C.H."/>
        </authorList>
    </citation>
    <scope>NUCLEOTIDE SEQUENCE</scope>
    <source>
        <strain evidence="2">CHS0354</strain>
        <tissue evidence="2">Mantle</tissue>
    </source>
</reference>
<evidence type="ECO:0000313" key="3">
    <source>
        <dbReference type="Proteomes" id="UP001195483"/>
    </source>
</evidence>
<reference evidence="2" key="1">
    <citation type="journal article" date="2021" name="Genome Biol. Evol.">
        <title>A High-Quality Reference Genome for a Parasitic Bivalve with Doubly Uniparental Inheritance (Bivalvia: Unionida).</title>
        <authorList>
            <person name="Smith C.H."/>
        </authorList>
    </citation>
    <scope>NUCLEOTIDE SEQUENCE</scope>
    <source>
        <strain evidence="2">CHS0354</strain>
    </source>
</reference>
<evidence type="ECO:0000313" key="2">
    <source>
        <dbReference type="EMBL" id="KAK3606441.1"/>
    </source>
</evidence>
<feature type="region of interest" description="Disordered" evidence="1">
    <location>
        <begin position="189"/>
        <end position="222"/>
    </location>
</feature>
<keyword evidence="3" id="KW-1185">Reference proteome</keyword>
<comment type="caution">
    <text evidence="2">The sequence shown here is derived from an EMBL/GenBank/DDBJ whole genome shotgun (WGS) entry which is preliminary data.</text>
</comment>
<evidence type="ECO:0000256" key="1">
    <source>
        <dbReference type="SAM" id="MobiDB-lite"/>
    </source>
</evidence>
<feature type="compositionally biased region" description="Acidic residues" evidence="1">
    <location>
        <begin position="283"/>
        <end position="304"/>
    </location>
</feature>
<feature type="region of interest" description="Disordered" evidence="1">
    <location>
        <begin position="283"/>
        <end position="309"/>
    </location>
</feature>